<dbReference type="CDD" id="cd01948">
    <property type="entry name" value="EAL"/>
    <property type="match status" value="1"/>
</dbReference>
<evidence type="ECO:0000259" key="5">
    <source>
        <dbReference type="PROSITE" id="PS50883"/>
    </source>
</evidence>
<dbReference type="SUPFAM" id="SSF141868">
    <property type="entry name" value="EAL domain-like"/>
    <property type="match status" value="1"/>
</dbReference>
<dbReference type="Proteomes" id="UP001069090">
    <property type="component" value="Unassembled WGS sequence"/>
</dbReference>
<evidence type="ECO:0000313" key="8">
    <source>
        <dbReference type="Proteomes" id="UP001069090"/>
    </source>
</evidence>
<sequence>MSNEDKIRILIADDEASIRESYKNILQPQQPEAGNDLQAMRARLFNNKTAKPKQSFDLSFCNGAEDAVLAVRESIETGQPFSLVFLDMRMPPGPDGAWAAVRIRELDPNLDIVIVTAYSDVDPEEISAQVPPADNLFYVQKPFHVHEIRQLANALSRRRQAEDRIRQLAYFDDITGLHNRISFKERLTIALKNAARNQRSLAILYLDLDNFKRVNDTLGHAVGDIMLNEVSKRLLLAIRDTDAITSGHINKATPAASNNNKHLARMGGDEFSLLLSEIADGTHAAIVAKRVLSALEQPISLDGHELIITSSIGIAVYPNDGDDADTLLKCADLAMYASKRESRNTFNFYSAEMKVTALRHMALEKGLRNAIARNELSIHYQPQLDIRSDKVSGAEALLRWQSSELGSVSPVEFIAVAEETGLIYSIGEWVLRTACTQVKSWRDTGMYLPKIAVNVSVKQFSHVGFVALVQQVLEESGLEPEVLELEITESVLMKDGDQAFTTLNALKALGVQLAIDDFGTGYSNLAYLKRFPIDKLKIDRAFISAEQANKENQAIVTAIIAMADSLDMSVTAEGVETKGQLDFLKLQQCDDVQGFLLSRPLPVQNAGDFLLSHGKAANDAKDSSDT</sequence>
<feature type="domain" description="Response regulatory" evidence="4">
    <location>
        <begin position="8"/>
        <end position="156"/>
    </location>
</feature>
<dbReference type="InterPro" id="IPR001633">
    <property type="entry name" value="EAL_dom"/>
</dbReference>
<evidence type="ECO:0000256" key="1">
    <source>
        <dbReference type="ARBA" id="ARBA00012282"/>
    </source>
</evidence>
<dbReference type="Gene3D" id="3.40.50.2300">
    <property type="match status" value="1"/>
</dbReference>
<comment type="caution">
    <text evidence="7">The sequence shown here is derived from an EMBL/GenBank/DDBJ whole genome shotgun (WGS) entry which is preliminary data.</text>
</comment>
<reference evidence="7 8" key="1">
    <citation type="submission" date="2022-12" db="EMBL/GenBank/DDBJ databases">
        <title>Dasania phycosphaerae sp. nov., isolated from particulate material of the south coast of Korea.</title>
        <authorList>
            <person name="Jiang Y."/>
        </authorList>
    </citation>
    <scope>NUCLEOTIDE SEQUENCE [LARGE SCALE GENOMIC DNA]</scope>
    <source>
        <strain evidence="7 8">GY-19</strain>
    </source>
</reference>
<evidence type="ECO:0000259" key="4">
    <source>
        <dbReference type="PROSITE" id="PS50110"/>
    </source>
</evidence>
<evidence type="ECO:0000256" key="2">
    <source>
        <dbReference type="ARBA" id="ARBA00022636"/>
    </source>
</evidence>
<protein>
    <recommendedName>
        <fullName evidence="1">cyclic-guanylate-specific phosphodiesterase</fullName>
        <ecNumber evidence="1">3.1.4.52</ecNumber>
    </recommendedName>
</protein>
<dbReference type="InterPro" id="IPR000160">
    <property type="entry name" value="GGDEF_dom"/>
</dbReference>
<dbReference type="AlphaFoldDB" id="A0A9J6RHD2"/>
<feature type="domain" description="GGDEF" evidence="6">
    <location>
        <begin position="199"/>
        <end position="351"/>
    </location>
</feature>
<dbReference type="PROSITE" id="PS50887">
    <property type="entry name" value="GGDEF"/>
    <property type="match status" value="1"/>
</dbReference>
<dbReference type="Gene3D" id="3.30.70.270">
    <property type="match status" value="1"/>
</dbReference>
<dbReference type="Pfam" id="PF00990">
    <property type="entry name" value="GGDEF"/>
    <property type="match status" value="2"/>
</dbReference>
<dbReference type="RefSeq" id="WP_258330007.1">
    <property type="nucleotide sequence ID" value="NZ_JAPTGG010000001.1"/>
</dbReference>
<dbReference type="EMBL" id="JAPTGG010000001">
    <property type="protein sequence ID" value="MCZ0863859.1"/>
    <property type="molecule type" value="Genomic_DNA"/>
</dbReference>
<dbReference type="InterPro" id="IPR029787">
    <property type="entry name" value="Nucleotide_cyclase"/>
</dbReference>
<name>A0A9J6RHD2_9GAMM</name>
<dbReference type="InterPro" id="IPR001789">
    <property type="entry name" value="Sig_transdc_resp-reg_receiver"/>
</dbReference>
<dbReference type="GO" id="GO:0071111">
    <property type="term" value="F:cyclic-guanylate-specific phosphodiesterase activity"/>
    <property type="evidence" value="ECO:0007669"/>
    <property type="project" value="UniProtKB-EC"/>
</dbReference>
<dbReference type="Gene3D" id="3.20.20.450">
    <property type="entry name" value="EAL domain"/>
    <property type="match status" value="1"/>
</dbReference>
<dbReference type="FunFam" id="3.20.20.450:FF:000001">
    <property type="entry name" value="Cyclic di-GMP phosphodiesterase yahA"/>
    <property type="match status" value="1"/>
</dbReference>
<evidence type="ECO:0000256" key="3">
    <source>
        <dbReference type="PROSITE-ProRule" id="PRU00169"/>
    </source>
</evidence>
<keyword evidence="8" id="KW-1185">Reference proteome</keyword>
<evidence type="ECO:0000313" key="7">
    <source>
        <dbReference type="EMBL" id="MCZ0863859.1"/>
    </source>
</evidence>
<dbReference type="PANTHER" id="PTHR44757:SF2">
    <property type="entry name" value="BIOFILM ARCHITECTURE MAINTENANCE PROTEIN MBAA"/>
    <property type="match status" value="1"/>
</dbReference>
<dbReference type="CDD" id="cd01949">
    <property type="entry name" value="GGDEF"/>
    <property type="match status" value="1"/>
</dbReference>
<dbReference type="InterPro" id="IPR035919">
    <property type="entry name" value="EAL_sf"/>
</dbReference>
<dbReference type="GO" id="GO:0000160">
    <property type="term" value="P:phosphorelay signal transduction system"/>
    <property type="evidence" value="ECO:0007669"/>
    <property type="project" value="InterPro"/>
</dbReference>
<dbReference type="SUPFAM" id="SSF55073">
    <property type="entry name" value="Nucleotide cyclase"/>
    <property type="match status" value="1"/>
</dbReference>
<dbReference type="PROSITE" id="PS50110">
    <property type="entry name" value="RESPONSE_REGULATORY"/>
    <property type="match status" value="1"/>
</dbReference>
<accession>A0A9J6RHD2</accession>
<evidence type="ECO:0000259" key="6">
    <source>
        <dbReference type="PROSITE" id="PS50887"/>
    </source>
</evidence>
<dbReference type="PANTHER" id="PTHR44757">
    <property type="entry name" value="DIGUANYLATE CYCLASE DGCP"/>
    <property type="match status" value="1"/>
</dbReference>
<keyword evidence="3" id="KW-0597">Phosphoprotein</keyword>
<dbReference type="Pfam" id="PF00563">
    <property type="entry name" value="EAL"/>
    <property type="match status" value="1"/>
</dbReference>
<dbReference type="NCBIfam" id="TIGR00254">
    <property type="entry name" value="GGDEF"/>
    <property type="match status" value="2"/>
</dbReference>
<dbReference type="PROSITE" id="PS50883">
    <property type="entry name" value="EAL"/>
    <property type="match status" value="1"/>
</dbReference>
<proteinExistence type="predicted"/>
<dbReference type="SUPFAM" id="SSF52172">
    <property type="entry name" value="CheY-like"/>
    <property type="match status" value="1"/>
</dbReference>
<keyword evidence="2" id="KW-0973">c-di-GMP</keyword>
<organism evidence="7 8">
    <name type="scientific">Dasania phycosphaerae</name>
    <dbReference type="NCBI Taxonomy" id="2950436"/>
    <lineage>
        <taxon>Bacteria</taxon>
        <taxon>Pseudomonadati</taxon>
        <taxon>Pseudomonadota</taxon>
        <taxon>Gammaproteobacteria</taxon>
        <taxon>Cellvibrionales</taxon>
        <taxon>Spongiibacteraceae</taxon>
        <taxon>Dasania</taxon>
    </lineage>
</organism>
<dbReference type="InterPro" id="IPR052155">
    <property type="entry name" value="Biofilm_reg_signaling"/>
</dbReference>
<gene>
    <name evidence="7" type="ORF">O0V09_01525</name>
</gene>
<feature type="modified residue" description="4-aspartylphosphate" evidence="3">
    <location>
        <position position="87"/>
    </location>
</feature>
<dbReference type="SMART" id="SM00052">
    <property type="entry name" value="EAL"/>
    <property type="match status" value="1"/>
</dbReference>
<feature type="domain" description="EAL" evidence="5">
    <location>
        <begin position="360"/>
        <end position="614"/>
    </location>
</feature>
<dbReference type="EC" id="3.1.4.52" evidence="1"/>
<dbReference type="InterPro" id="IPR011006">
    <property type="entry name" value="CheY-like_superfamily"/>
</dbReference>
<dbReference type="SMART" id="SM00267">
    <property type="entry name" value="GGDEF"/>
    <property type="match status" value="1"/>
</dbReference>
<dbReference type="InterPro" id="IPR043128">
    <property type="entry name" value="Rev_trsase/Diguanyl_cyclase"/>
</dbReference>